<evidence type="ECO:0000313" key="2">
    <source>
        <dbReference type="EMBL" id="GIJ63750.1"/>
    </source>
</evidence>
<keyword evidence="1" id="KW-0812">Transmembrane</keyword>
<comment type="caution">
    <text evidence="2">The sequence shown here is derived from an EMBL/GenBank/DDBJ whole genome shotgun (WGS) entry which is preliminary data.</text>
</comment>
<keyword evidence="1" id="KW-1133">Transmembrane helix</keyword>
<keyword evidence="1" id="KW-0472">Membrane</keyword>
<evidence type="ECO:0000313" key="3">
    <source>
        <dbReference type="Proteomes" id="UP000612585"/>
    </source>
</evidence>
<name>A0A8J3ZKR0_9ACTN</name>
<dbReference type="EMBL" id="BOPG01000102">
    <property type="protein sequence ID" value="GIJ63750.1"/>
    <property type="molecule type" value="Genomic_DNA"/>
</dbReference>
<proteinExistence type="predicted"/>
<feature type="transmembrane region" description="Helical" evidence="1">
    <location>
        <begin position="63"/>
        <end position="86"/>
    </location>
</feature>
<feature type="transmembrane region" description="Helical" evidence="1">
    <location>
        <begin position="149"/>
        <end position="174"/>
    </location>
</feature>
<dbReference type="AlphaFoldDB" id="A0A8J3ZKR0"/>
<sequence>MTDTPRPGPDASLLTILTTEHFVLQTARGGTIGEANGRASIYLGAVSSGLIALGFVADDSDRFILFAAAVLPAVLILGWFTFVRLVQTGVESMRYLARIQRIRHWYARQCPPGSVWFADLADDADDADDVDEAAAAVRSMGMRPSFWQLLYTAASMVGALNSLILGIACCLAVRGADALALPWAAGLGVLLALAALVGHVGYQRREFARGVV</sequence>
<dbReference type="Proteomes" id="UP000612585">
    <property type="component" value="Unassembled WGS sequence"/>
</dbReference>
<dbReference type="RefSeq" id="WP_204010944.1">
    <property type="nucleotide sequence ID" value="NZ_BOPG01000102.1"/>
</dbReference>
<feature type="transmembrane region" description="Helical" evidence="1">
    <location>
        <begin position="180"/>
        <end position="202"/>
    </location>
</feature>
<protein>
    <submittedName>
        <fullName evidence="2">Uncharacterized protein</fullName>
    </submittedName>
</protein>
<accession>A0A8J3ZKR0</accession>
<gene>
    <name evidence="2" type="ORF">Vau01_112660</name>
</gene>
<keyword evidence="3" id="KW-1185">Reference proteome</keyword>
<organism evidence="2 3">
    <name type="scientific">Virgisporangium aurantiacum</name>
    <dbReference type="NCBI Taxonomy" id="175570"/>
    <lineage>
        <taxon>Bacteria</taxon>
        <taxon>Bacillati</taxon>
        <taxon>Actinomycetota</taxon>
        <taxon>Actinomycetes</taxon>
        <taxon>Micromonosporales</taxon>
        <taxon>Micromonosporaceae</taxon>
        <taxon>Virgisporangium</taxon>
    </lineage>
</organism>
<reference evidence="2" key="1">
    <citation type="submission" date="2021-01" db="EMBL/GenBank/DDBJ databases">
        <title>Whole genome shotgun sequence of Virgisporangium aurantiacum NBRC 16421.</title>
        <authorList>
            <person name="Komaki H."/>
            <person name="Tamura T."/>
        </authorList>
    </citation>
    <scope>NUCLEOTIDE SEQUENCE</scope>
    <source>
        <strain evidence="2">NBRC 16421</strain>
    </source>
</reference>
<evidence type="ECO:0000256" key="1">
    <source>
        <dbReference type="SAM" id="Phobius"/>
    </source>
</evidence>